<dbReference type="AlphaFoldDB" id="K5WP41"/>
<dbReference type="GeneID" id="18918319"/>
<gene>
    <name evidence="1" type="ORF">PHACADRAFT_262570</name>
</gene>
<evidence type="ECO:0000313" key="2">
    <source>
        <dbReference type="Proteomes" id="UP000008370"/>
    </source>
</evidence>
<organism evidence="1 2">
    <name type="scientific">Phanerochaete carnosa (strain HHB-10118-sp)</name>
    <name type="common">White-rot fungus</name>
    <name type="synonym">Peniophora carnosa</name>
    <dbReference type="NCBI Taxonomy" id="650164"/>
    <lineage>
        <taxon>Eukaryota</taxon>
        <taxon>Fungi</taxon>
        <taxon>Dikarya</taxon>
        <taxon>Basidiomycota</taxon>
        <taxon>Agaricomycotina</taxon>
        <taxon>Agaricomycetes</taxon>
        <taxon>Polyporales</taxon>
        <taxon>Phanerochaetaceae</taxon>
        <taxon>Phanerochaete</taxon>
    </lineage>
</organism>
<evidence type="ECO:0000313" key="1">
    <source>
        <dbReference type="EMBL" id="EKM52102.1"/>
    </source>
</evidence>
<dbReference type="OrthoDB" id="3265815at2759"/>
<accession>K5WP41</accession>
<reference evidence="1 2" key="1">
    <citation type="journal article" date="2012" name="BMC Genomics">
        <title>Comparative genomics of the white-rot fungi, Phanerochaete carnosa and P. chrysosporium, to elucidate the genetic basis of the distinct wood types they colonize.</title>
        <authorList>
            <person name="Suzuki H."/>
            <person name="MacDonald J."/>
            <person name="Syed K."/>
            <person name="Salamov A."/>
            <person name="Hori C."/>
            <person name="Aerts A."/>
            <person name="Henrissat B."/>
            <person name="Wiebenga A."/>
            <person name="vanKuyk P.A."/>
            <person name="Barry K."/>
            <person name="Lindquist E."/>
            <person name="LaButti K."/>
            <person name="Lapidus A."/>
            <person name="Lucas S."/>
            <person name="Coutinho P."/>
            <person name="Gong Y."/>
            <person name="Samejima M."/>
            <person name="Mahadevan R."/>
            <person name="Abou-Zaid M."/>
            <person name="de Vries R.P."/>
            <person name="Igarashi K."/>
            <person name="Yadav J.S."/>
            <person name="Grigoriev I.V."/>
            <person name="Master E.R."/>
        </authorList>
    </citation>
    <scope>NUCLEOTIDE SEQUENCE [LARGE SCALE GENOMIC DNA]</scope>
    <source>
        <strain evidence="1 2">HHB-10118-sp</strain>
    </source>
</reference>
<dbReference type="STRING" id="650164.K5WP41"/>
<dbReference type="EMBL" id="JH930476">
    <property type="protein sequence ID" value="EKM52102.1"/>
    <property type="molecule type" value="Genomic_DNA"/>
</dbReference>
<keyword evidence="2" id="KW-1185">Reference proteome</keyword>
<dbReference type="KEGG" id="pco:PHACADRAFT_262570"/>
<dbReference type="InParanoid" id="K5WP41"/>
<dbReference type="HOGENOM" id="CLU_051530_2_0_1"/>
<name>K5WP41_PHACS</name>
<sequence length="318" mass="34663">MDHLDPNSHDSPAAYGFTVDNHLLPALPQETTPIAVPGPTEKISISTVFHPTLDAGTGPPDIKFIAADNVSFFAHIPHILNRSVNQFNDLIPTSYNAQEGDAPFVVAVPEPSPVFNIILHIIYGWSSAAFTHTLDDIAATVIALKTYGMSTSACLAQHTPLYTLMLAHASLRPLEIYALAAEHGLEHIAVVVSSQLVAYRLHEITDPLLVRMGARYLLRLAKLQATLMEKLRDLMLTPPEGHASTSTCGFAQQRILMGAWAIATASLSWKAKPDLSASVIQAAFNEAEGSLTCALCRDALRTRIRLILYRWTLALRTI</sequence>
<dbReference type="RefSeq" id="XP_007399883.1">
    <property type="nucleotide sequence ID" value="XM_007399821.1"/>
</dbReference>
<protein>
    <submittedName>
        <fullName evidence="1">Uncharacterized protein</fullName>
    </submittedName>
</protein>
<proteinExistence type="predicted"/>
<dbReference type="Proteomes" id="UP000008370">
    <property type="component" value="Unassembled WGS sequence"/>
</dbReference>